<feature type="region of interest" description="Disordered" evidence="1">
    <location>
        <begin position="90"/>
        <end position="144"/>
    </location>
</feature>
<proteinExistence type="predicted"/>
<gene>
    <name evidence="2" type="ORF">ElyMa_004369400</name>
</gene>
<dbReference type="Proteomes" id="UP000762676">
    <property type="component" value="Unassembled WGS sequence"/>
</dbReference>
<dbReference type="AlphaFoldDB" id="A0AAV4H5M0"/>
<evidence type="ECO:0000313" key="3">
    <source>
        <dbReference type="Proteomes" id="UP000762676"/>
    </source>
</evidence>
<accession>A0AAV4H5M0</accession>
<evidence type="ECO:0000313" key="2">
    <source>
        <dbReference type="EMBL" id="GFR93064.1"/>
    </source>
</evidence>
<name>A0AAV4H5M0_9GAST</name>
<dbReference type="EMBL" id="BMAT01008813">
    <property type="protein sequence ID" value="GFR93064.1"/>
    <property type="molecule type" value="Genomic_DNA"/>
</dbReference>
<dbReference type="GO" id="GO:0003964">
    <property type="term" value="F:RNA-directed DNA polymerase activity"/>
    <property type="evidence" value="ECO:0007669"/>
    <property type="project" value="UniProtKB-KW"/>
</dbReference>
<reference evidence="2 3" key="1">
    <citation type="journal article" date="2021" name="Elife">
        <title>Chloroplast acquisition without the gene transfer in kleptoplastic sea slugs, Plakobranchus ocellatus.</title>
        <authorList>
            <person name="Maeda T."/>
            <person name="Takahashi S."/>
            <person name="Yoshida T."/>
            <person name="Shimamura S."/>
            <person name="Takaki Y."/>
            <person name="Nagai Y."/>
            <person name="Toyoda A."/>
            <person name="Suzuki Y."/>
            <person name="Arimoto A."/>
            <person name="Ishii H."/>
            <person name="Satoh N."/>
            <person name="Nishiyama T."/>
            <person name="Hasebe M."/>
            <person name="Maruyama T."/>
            <person name="Minagawa J."/>
            <person name="Obokata J."/>
            <person name="Shigenobu S."/>
        </authorList>
    </citation>
    <scope>NUCLEOTIDE SEQUENCE [LARGE SCALE GENOMIC DNA]</scope>
</reference>
<evidence type="ECO:0000256" key="1">
    <source>
        <dbReference type="SAM" id="MobiDB-lite"/>
    </source>
</evidence>
<feature type="compositionally biased region" description="Basic and acidic residues" evidence="1">
    <location>
        <begin position="107"/>
        <end position="118"/>
    </location>
</feature>
<feature type="compositionally biased region" description="Basic and acidic residues" evidence="1">
    <location>
        <begin position="133"/>
        <end position="144"/>
    </location>
</feature>
<keyword evidence="2" id="KW-0808">Transferase</keyword>
<keyword evidence="2" id="KW-0548">Nucleotidyltransferase</keyword>
<sequence>MTIGNYSLHDIEIKHLCLSDHSIISFVTYVSKPKCDEQSVTSRNVSQIIPIDFKNKLSSILSKEPPRNIDSLISALSTLLEDAAPMRRRTMKPRPPAPWLTPQVKAAKQERRKAERQWKKTVGKTEIANQEGKSSERSKSNNEKDQNALYVAQSLSYRVLTVVPIYGRRLFALHFTIDFKTSHSFPPSFLSLFCFFLSFSSGVFKARFVRPSAERVLLTPARRRLVLSA</sequence>
<protein>
    <submittedName>
        <fullName evidence="2">RNA-directed DNA polymerase from mobile element jockey</fullName>
    </submittedName>
</protein>
<organism evidence="2 3">
    <name type="scientific">Elysia marginata</name>
    <dbReference type="NCBI Taxonomy" id="1093978"/>
    <lineage>
        <taxon>Eukaryota</taxon>
        <taxon>Metazoa</taxon>
        <taxon>Spiralia</taxon>
        <taxon>Lophotrochozoa</taxon>
        <taxon>Mollusca</taxon>
        <taxon>Gastropoda</taxon>
        <taxon>Heterobranchia</taxon>
        <taxon>Euthyneura</taxon>
        <taxon>Panpulmonata</taxon>
        <taxon>Sacoglossa</taxon>
        <taxon>Placobranchoidea</taxon>
        <taxon>Plakobranchidae</taxon>
        <taxon>Elysia</taxon>
    </lineage>
</organism>
<comment type="caution">
    <text evidence="2">The sequence shown here is derived from an EMBL/GenBank/DDBJ whole genome shotgun (WGS) entry which is preliminary data.</text>
</comment>
<keyword evidence="2" id="KW-0695">RNA-directed DNA polymerase</keyword>
<keyword evidence="3" id="KW-1185">Reference proteome</keyword>